<name>A0A969TUN7_9BACI</name>
<keyword evidence="2" id="KW-1185">Reference proteome</keyword>
<protein>
    <submittedName>
        <fullName evidence="1">YpmA family protein</fullName>
    </submittedName>
</protein>
<sequence>MSSNQVKLLNSVTINKCPDAYKMVDSLNRTLKERDLMFGIALDEKDSSQMVFTIYDTAGE</sequence>
<dbReference type="AlphaFoldDB" id="A0A969TUN7"/>
<accession>A0A969TUN7</accession>
<proteinExistence type="predicted"/>
<dbReference type="PIRSF" id="PIRSF036698">
    <property type="entry name" value="UCP036698"/>
    <property type="match status" value="1"/>
</dbReference>
<dbReference type="EMBL" id="JAATHJ010000033">
    <property type="protein sequence ID" value="NJP38903.1"/>
    <property type="molecule type" value="Genomic_DNA"/>
</dbReference>
<reference evidence="1 2" key="1">
    <citation type="submission" date="2020-03" db="EMBL/GenBank/DDBJ databases">
        <title>Assessment of the enzymatic potential of alkaline-tolerant lipase obtained from Bacillus luteus H11 (technogenic soil) for the bioremediation of saline soils contaminated with petroleum substances.</title>
        <authorList>
            <person name="Kalwasinska A."/>
        </authorList>
    </citation>
    <scope>NUCLEOTIDE SEQUENCE [LARGE SCALE GENOMIC DNA]</scope>
    <source>
        <strain evidence="1 2">H11</strain>
    </source>
</reference>
<dbReference type="InterPro" id="IPR012190">
    <property type="entry name" value="UCP036698"/>
</dbReference>
<dbReference type="Proteomes" id="UP000752012">
    <property type="component" value="Unassembled WGS sequence"/>
</dbReference>
<evidence type="ECO:0000313" key="2">
    <source>
        <dbReference type="Proteomes" id="UP000752012"/>
    </source>
</evidence>
<organism evidence="1 2">
    <name type="scientific">Alkalicoccus luteus</name>
    <dbReference type="NCBI Taxonomy" id="1237094"/>
    <lineage>
        <taxon>Bacteria</taxon>
        <taxon>Bacillati</taxon>
        <taxon>Bacillota</taxon>
        <taxon>Bacilli</taxon>
        <taxon>Bacillales</taxon>
        <taxon>Bacillaceae</taxon>
        <taxon>Alkalicoccus</taxon>
    </lineage>
</organism>
<gene>
    <name evidence="1" type="ORF">HCN83_15150</name>
</gene>
<dbReference type="Pfam" id="PF14084">
    <property type="entry name" value="DUF4264"/>
    <property type="match status" value="1"/>
</dbReference>
<evidence type="ECO:0000313" key="1">
    <source>
        <dbReference type="EMBL" id="NJP38903.1"/>
    </source>
</evidence>
<comment type="caution">
    <text evidence="1">The sequence shown here is derived from an EMBL/GenBank/DDBJ whole genome shotgun (WGS) entry which is preliminary data.</text>
</comment>